<sequence length="51" mass="6004">RQQFSDDTEFSSNDPEQKSMRLIVAEGLYYLCSTTEYHDMPLIEINKCIDK</sequence>
<dbReference type="Proteomes" id="UP000789920">
    <property type="component" value="Unassembled WGS sequence"/>
</dbReference>
<reference evidence="1" key="1">
    <citation type="submission" date="2021-06" db="EMBL/GenBank/DDBJ databases">
        <authorList>
            <person name="Kallberg Y."/>
            <person name="Tangrot J."/>
            <person name="Rosling A."/>
        </authorList>
    </citation>
    <scope>NUCLEOTIDE SEQUENCE</scope>
    <source>
        <strain evidence="1">MA461A</strain>
    </source>
</reference>
<feature type="non-terminal residue" evidence="1">
    <location>
        <position position="51"/>
    </location>
</feature>
<proteinExistence type="predicted"/>
<dbReference type="EMBL" id="CAJVQC010097095">
    <property type="protein sequence ID" value="CAG8829368.1"/>
    <property type="molecule type" value="Genomic_DNA"/>
</dbReference>
<name>A0ACA9SA25_9GLOM</name>
<protein>
    <submittedName>
        <fullName evidence="1">10770_t:CDS:1</fullName>
    </submittedName>
</protein>
<accession>A0ACA9SA25</accession>
<keyword evidence="2" id="KW-1185">Reference proteome</keyword>
<feature type="non-terminal residue" evidence="1">
    <location>
        <position position="1"/>
    </location>
</feature>
<comment type="caution">
    <text evidence="1">The sequence shown here is derived from an EMBL/GenBank/DDBJ whole genome shotgun (WGS) entry which is preliminary data.</text>
</comment>
<evidence type="ECO:0000313" key="1">
    <source>
        <dbReference type="EMBL" id="CAG8829368.1"/>
    </source>
</evidence>
<gene>
    <name evidence="1" type="ORF">RPERSI_LOCUS27487</name>
</gene>
<organism evidence="1 2">
    <name type="scientific">Racocetra persica</name>
    <dbReference type="NCBI Taxonomy" id="160502"/>
    <lineage>
        <taxon>Eukaryota</taxon>
        <taxon>Fungi</taxon>
        <taxon>Fungi incertae sedis</taxon>
        <taxon>Mucoromycota</taxon>
        <taxon>Glomeromycotina</taxon>
        <taxon>Glomeromycetes</taxon>
        <taxon>Diversisporales</taxon>
        <taxon>Gigasporaceae</taxon>
        <taxon>Racocetra</taxon>
    </lineage>
</organism>
<evidence type="ECO:0000313" key="2">
    <source>
        <dbReference type="Proteomes" id="UP000789920"/>
    </source>
</evidence>